<dbReference type="Pfam" id="PF11104">
    <property type="entry name" value="PilM_2"/>
    <property type="match status" value="1"/>
</dbReference>
<dbReference type="InterPro" id="IPR005883">
    <property type="entry name" value="PilM"/>
</dbReference>
<comment type="caution">
    <text evidence="2">The sequence shown here is derived from an EMBL/GenBank/DDBJ whole genome shotgun (WGS) entry which is preliminary data.</text>
</comment>
<dbReference type="NCBIfam" id="TIGR01175">
    <property type="entry name" value="pilM"/>
    <property type="match status" value="1"/>
</dbReference>
<evidence type="ECO:0000313" key="3">
    <source>
        <dbReference type="Proteomes" id="UP000179242"/>
    </source>
</evidence>
<dbReference type="PANTHER" id="PTHR32432">
    <property type="entry name" value="CELL DIVISION PROTEIN FTSA-RELATED"/>
    <property type="match status" value="1"/>
</dbReference>
<evidence type="ECO:0008006" key="4">
    <source>
        <dbReference type="Google" id="ProtNLM"/>
    </source>
</evidence>
<dbReference type="Proteomes" id="UP000179242">
    <property type="component" value="Unassembled WGS sequence"/>
</dbReference>
<dbReference type="EMBL" id="MEUJ01000002">
    <property type="protein sequence ID" value="OGC40879.1"/>
    <property type="molecule type" value="Genomic_DNA"/>
</dbReference>
<dbReference type="Gene3D" id="3.30.420.40">
    <property type="match status" value="2"/>
</dbReference>
<feature type="transmembrane region" description="Helical" evidence="1">
    <location>
        <begin position="378"/>
        <end position="401"/>
    </location>
</feature>
<dbReference type="AlphaFoldDB" id="A0A1F4U7L6"/>
<accession>A0A1F4U7L6</accession>
<keyword evidence="1" id="KW-0812">Transmembrane</keyword>
<reference evidence="2 3" key="1">
    <citation type="journal article" date="2016" name="Nat. Commun.">
        <title>Thousands of microbial genomes shed light on interconnected biogeochemical processes in an aquifer system.</title>
        <authorList>
            <person name="Anantharaman K."/>
            <person name="Brown C.T."/>
            <person name="Hug L.A."/>
            <person name="Sharon I."/>
            <person name="Castelle C.J."/>
            <person name="Probst A.J."/>
            <person name="Thomas B.C."/>
            <person name="Singh A."/>
            <person name="Wilkins M.J."/>
            <person name="Karaoz U."/>
            <person name="Brodie E.L."/>
            <person name="Williams K.H."/>
            <person name="Hubbard S.S."/>
            <person name="Banfield J.F."/>
        </authorList>
    </citation>
    <scope>NUCLEOTIDE SEQUENCE [LARGE SCALE GENOMIC DNA]</scope>
</reference>
<keyword evidence="1" id="KW-0472">Membrane</keyword>
<protein>
    <recommendedName>
        <fullName evidence="4">SHS2 domain-containing protein</fullName>
    </recommendedName>
</protein>
<evidence type="ECO:0000313" key="2">
    <source>
        <dbReference type="EMBL" id="OGC40879.1"/>
    </source>
</evidence>
<dbReference type="PANTHER" id="PTHR32432:SF3">
    <property type="entry name" value="ETHANOLAMINE UTILIZATION PROTEIN EUTJ"/>
    <property type="match status" value="1"/>
</dbReference>
<dbReference type="InterPro" id="IPR050696">
    <property type="entry name" value="FtsA/MreB"/>
</dbReference>
<organism evidence="2 3">
    <name type="scientific">candidate division WOR-1 bacterium RIFOXYC2_FULL_46_14</name>
    <dbReference type="NCBI Taxonomy" id="1802587"/>
    <lineage>
        <taxon>Bacteria</taxon>
        <taxon>Bacillati</taxon>
        <taxon>Saganbacteria</taxon>
    </lineage>
</organism>
<sequence>MSLLGIDIGNSSIKIVEVEKKGGNAVLTGFSLIEIPLDLLNKHPEREVFQADAIKKFLLHTRGKQAIIAIGGLEVVSKIITLPSLKDEEVAEAAKWQMKDELPFKIEEGVFSYFKIGSADKNKNNYLVVTAKQDVVLKALQTAGLAGIKPVSIIPASEALFYAFELEIKQPGVVCLLYMGKYLTNISFYGNGALQFARDIPIGTDDITKAMTSILVSEEGRLELSYDEAEKIRIQYGIPMEVEKFPKLEHIPIAHLQAVVRPAIEKIEEEIIRTIEYYRNKVSDTKINKVIFAGSASQTPNLAEIISSSIGIKCETAVPLSRITVPDNIENKDHLVKDAPRLGTAIGAVLAEKSRINLIPEEYRDPFKAMLKRRFTPVSLLVLVFILLSGVYAFFYGNIYLLNEEKTKLKKTLAELQPKIARMEELAKSAKEAEGRKGLLLSVAADRIRISSVLSNLSLNVPPVVMLKELSFSPSSEALTIKGLSFEKEQKAEKGLSKFISSLSLSDFFDDVELVQAGQGLDYTPKNFKFELKAEIKKR</sequence>
<evidence type="ECO:0000256" key="1">
    <source>
        <dbReference type="SAM" id="Phobius"/>
    </source>
</evidence>
<dbReference type="SUPFAM" id="SSF53067">
    <property type="entry name" value="Actin-like ATPase domain"/>
    <property type="match status" value="2"/>
</dbReference>
<gene>
    <name evidence="2" type="ORF">A2438_01125</name>
</gene>
<name>A0A1F4U7L6_UNCSA</name>
<dbReference type="Gene3D" id="3.30.1490.300">
    <property type="match status" value="1"/>
</dbReference>
<dbReference type="InterPro" id="IPR043129">
    <property type="entry name" value="ATPase_NBD"/>
</dbReference>
<proteinExistence type="predicted"/>
<dbReference type="CDD" id="cd24049">
    <property type="entry name" value="ASKHA_NBD_PilM"/>
    <property type="match status" value="1"/>
</dbReference>
<keyword evidence="1" id="KW-1133">Transmembrane helix</keyword>